<name>G8PBR3_PEDCP</name>
<evidence type="ECO:0000259" key="3">
    <source>
        <dbReference type="Pfam" id="PF00534"/>
    </source>
</evidence>
<reference evidence="4 5" key="1">
    <citation type="journal article" date="2012" name="J. Bacteriol.">
        <title>Complete Genome Sequence of the Beer Spoilage Organism Pediococcus claussenii ATCC BAA-344T.</title>
        <authorList>
            <person name="Pittet V."/>
            <person name="Abegunde T."/>
            <person name="Marfleet T."/>
            <person name="Haakensen M."/>
            <person name="Morrow K."/>
            <person name="Jayaprakash T."/>
            <person name="Schroeder K."/>
            <person name="Trost B."/>
            <person name="Byrns S."/>
            <person name="Bergsveinson J."/>
            <person name="Kusalik A."/>
            <person name="Ziola B."/>
        </authorList>
    </citation>
    <scope>NUCLEOTIDE SEQUENCE [LARGE SCALE GENOMIC DNA]</scope>
    <source>
        <strain evidence="4 5">ATCC BAA-344</strain>
    </source>
</reference>
<organism evidence="4 5">
    <name type="scientific">Pediococcus claussenii (strain ATCC BAA-344 / DSM 14800 / JCM 18046 / KCTC 3811 / LMG 21948 / P06)</name>
    <dbReference type="NCBI Taxonomy" id="701521"/>
    <lineage>
        <taxon>Bacteria</taxon>
        <taxon>Bacillati</taxon>
        <taxon>Bacillota</taxon>
        <taxon>Bacilli</taxon>
        <taxon>Lactobacillales</taxon>
        <taxon>Lactobacillaceae</taxon>
        <taxon>Pediococcus</taxon>
    </lineage>
</organism>
<dbReference type="STRING" id="701521.PECL_1757"/>
<dbReference type="GO" id="GO:0016757">
    <property type="term" value="F:glycosyltransferase activity"/>
    <property type="evidence" value="ECO:0007669"/>
    <property type="project" value="UniProtKB-KW"/>
</dbReference>
<evidence type="ECO:0000256" key="2">
    <source>
        <dbReference type="ARBA" id="ARBA00022679"/>
    </source>
</evidence>
<dbReference type="RefSeq" id="WP_014216165.1">
    <property type="nucleotide sequence ID" value="NC_016605.1"/>
</dbReference>
<dbReference type="EMBL" id="CP003137">
    <property type="protein sequence ID" value="AEV95971.1"/>
    <property type="molecule type" value="Genomic_DNA"/>
</dbReference>
<accession>G8PBR3</accession>
<dbReference type="eggNOG" id="COG0438">
    <property type="taxonomic scope" value="Bacteria"/>
</dbReference>
<dbReference type="PROSITE" id="PS00018">
    <property type="entry name" value="EF_HAND_1"/>
    <property type="match status" value="1"/>
</dbReference>
<gene>
    <name evidence="4" type="ordered locus">PECL_1757</name>
</gene>
<dbReference type="InterPro" id="IPR001296">
    <property type="entry name" value="Glyco_trans_1"/>
</dbReference>
<evidence type="ECO:0000313" key="4">
    <source>
        <dbReference type="EMBL" id="AEV95971.1"/>
    </source>
</evidence>
<dbReference type="Pfam" id="PF00534">
    <property type="entry name" value="Glycos_transf_1"/>
    <property type="match status" value="1"/>
</dbReference>
<proteinExistence type="predicted"/>
<evidence type="ECO:0000313" key="5">
    <source>
        <dbReference type="Proteomes" id="UP000005444"/>
    </source>
</evidence>
<dbReference type="PANTHER" id="PTHR12526">
    <property type="entry name" value="GLYCOSYLTRANSFERASE"/>
    <property type="match status" value="1"/>
</dbReference>
<dbReference type="Proteomes" id="UP000005444">
    <property type="component" value="Chromosome"/>
</dbReference>
<dbReference type="Gene3D" id="3.40.50.2000">
    <property type="entry name" value="Glycogen Phosphorylase B"/>
    <property type="match status" value="3"/>
</dbReference>
<dbReference type="AlphaFoldDB" id="G8PBR3"/>
<dbReference type="InterPro" id="IPR018247">
    <property type="entry name" value="EF_Hand_1_Ca_BS"/>
</dbReference>
<protein>
    <submittedName>
        <fullName evidence="4">Glycosyl transferases group 1 family protein</fullName>
    </submittedName>
</protein>
<keyword evidence="2 4" id="KW-0808">Transferase</keyword>
<dbReference type="HOGENOM" id="CLU_009583_21_0_9"/>
<feature type="domain" description="Glycosyl transferase family 1" evidence="3">
    <location>
        <begin position="331"/>
        <end position="484"/>
    </location>
</feature>
<sequence>MFYFINVGFADKRSGIEHAQMQRLALFKKFQKKTQIVTRNFSLNLHDVLKRADLDDSDMINLFDFFQGTEEMKARSFTINDLKIKKSLQLLRNDQDEHGYMVRNSQRIIQRIAMRAPEYTQVDVVRTFDQLGKLVKSEWYDTRGFKGLEQLYDGDSNVIAEQVFNPDGQVVYQTFHTKNGEDKLQNTLYRIVNYKGQDYSFNGEQAMMRFFLDELNKRNSEKNSFITDRTFELAWSVLNMKTPAYRYMHLHSNHLNDPDKILDATLNYNYEYAIKNLEKWDGVLIPTEQQRDDFVERYGNKTATFAIPVGNVSDEVMNSPHIPIEDRKAGNVVMVARLSPEKQQDQVIRAFKQVSEKVPNAHITFWGYANGKEGPRLKKVVKDLNLEDVVTFEDYTADINTVYDDAVLNLLTSRAEGFALALMEAQSHGIPNIAYDVTYGPHDIIIDGRNGRLVKLDDVDALAQAIIETLQNPTELQKFSDNSYVDAERYSQDNIWKSWQLLFNKQEEG</sequence>
<evidence type="ECO:0000256" key="1">
    <source>
        <dbReference type="ARBA" id="ARBA00022676"/>
    </source>
</evidence>
<dbReference type="SUPFAM" id="SSF53756">
    <property type="entry name" value="UDP-Glycosyltransferase/glycogen phosphorylase"/>
    <property type="match status" value="1"/>
</dbReference>
<dbReference type="PANTHER" id="PTHR12526:SF629">
    <property type="entry name" value="TEICHURONIC ACID BIOSYNTHESIS GLYCOSYLTRANSFERASE TUAH-RELATED"/>
    <property type="match status" value="1"/>
</dbReference>
<dbReference type="KEGG" id="pce:PECL_1757"/>
<dbReference type="PATRIC" id="fig|701521.8.peg.1659"/>
<keyword evidence="1" id="KW-0328">Glycosyltransferase</keyword>
<keyword evidence="5" id="KW-1185">Reference proteome</keyword>